<dbReference type="AlphaFoldDB" id="A0A0D0A977"/>
<evidence type="ECO:0000313" key="2">
    <source>
        <dbReference type="Proteomes" id="UP000054485"/>
    </source>
</evidence>
<evidence type="ECO:0000313" key="1">
    <source>
        <dbReference type="EMBL" id="KIK46745.1"/>
    </source>
</evidence>
<proteinExistence type="predicted"/>
<protein>
    <submittedName>
        <fullName evidence="1">Uncharacterized protein</fullName>
    </submittedName>
</protein>
<organism evidence="1 2">
    <name type="scientific">Suillus luteus UH-Slu-Lm8-n1</name>
    <dbReference type="NCBI Taxonomy" id="930992"/>
    <lineage>
        <taxon>Eukaryota</taxon>
        <taxon>Fungi</taxon>
        <taxon>Dikarya</taxon>
        <taxon>Basidiomycota</taxon>
        <taxon>Agaricomycotina</taxon>
        <taxon>Agaricomycetes</taxon>
        <taxon>Agaricomycetidae</taxon>
        <taxon>Boletales</taxon>
        <taxon>Suillineae</taxon>
        <taxon>Suillaceae</taxon>
        <taxon>Suillus</taxon>
    </lineage>
</organism>
<gene>
    <name evidence="1" type="ORF">CY34DRAFT_800094</name>
</gene>
<name>A0A0D0A977_9AGAM</name>
<accession>A0A0D0A977</accession>
<sequence>MAIKTKLFDDSLHTVLLLQRRKLTIVFSNTIHVDYNGDLYARLEMTLSQCWQVIC</sequence>
<dbReference type="Proteomes" id="UP000054485">
    <property type="component" value="Unassembled WGS sequence"/>
</dbReference>
<reference evidence="2" key="2">
    <citation type="submission" date="2015-01" db="EMBL/GenBank/DDBJ databases">
        <title>Evolutionary Origins and Diversification of the Mycorrhizal Mutualists.</title>
        <authorList>
            <consortium name="DOE Joint Genome Institute"/>
            <consortium name="Mycorrhizal Genomics Consortium"/>
            <person name="Kohler A."/>
            <person name="Kuo A."/>
            <person name="Nagy L.G."/>
            <person name="Floudas D."/>
            <person name="Copeland A."/>
            <person name="Barry K.W."/>
            <person name="Cichocki N."/>
            <person name="Veneault-Fourrey C."/>
            <person name="LaButti K."/>
            <person name="Lindquist E.A."/>
            <person name="Lipzen A."/>
            <person name="Lundell T."/>
            <person name="Morin E."/>
            <person name="Murat C."/>
            <person name="Riley R."/>
            <person name="Ohm R."/>
            <person name="Sun H."/>
            <person name="Tunlid A."/>
            <person name="Henrissat B."/>
            <person name="Grigoriev I.V."/>
            <person name="Hibbett D.S."/>
            <person name="Martin F."/>
        </authorList>
    </citation>
    <scope>NUCLEOTIDE SEQUENCE [LARGE SCALE GENOMIC DNA]</scope>
    <source>
        <strain evidence="2">UH-Slu-Lm8-n1</strain>
    </source>
</reference>
<dbReference type="EMBL" id="KN835155">
    <property type="protein sequence ID" value="KIK46745.1"/>
    <property type="molecule type" value="Genomic_DNA"/>
</dbReference>
<dbReference type="InParanoid" id="A0A0D0A977"/>
<dbReference type="HOGENOM" id="CLU_3033950_0_0_1"/>
<reference evidence="1 2" key="1">
    <citation type="submission" date="2014-04" db="EMBL/GenBank/DDBJ databases">
        <authorList>
            <consortium name="DOE Joint Genome Institute"/>
            <person name="Kuo A."/>
            <person name="Ruytinx J."/>
            <person name="Rineau F."/>
            <person name="Colpaert J."/>
            <person name="Kohler A."/>
            <person name="Nagy L.G."/>
            <person name="Floudas D."/>
            <person name="Copeland A."/>
            <person name="Barry K.W."/>
            <person name="Cichocki N."/>
            <person name="Veneault-Fourrey C."/>
            <person name="LaButti K."/>
            <person name="Lindquist E.A."/>
            <person name="Lipzen A."/>
            <person name="Lundell T."/>
            <person name="Morin E."/>
            <person name="Murat C."/>
            <person name="Sun H."/>
            <person name="Tunlid A."/>
            <person name="Henrissat B."/>
            <person name="Grigoriev I.V."/>
            <person name="Hibbett D.S."/>
            <person name="Martin F."/>
            <person name="Nordberg H.P."/>
            <person name="Cantor M.N."/>
            <person name="Hua S.X."/>
        </authorList>
    </citation>
    <scope>NUCLEOTIDE SEQUENCE [LARGE SCALE GENOMIC DNA]</scope>
    <source>
        <strain evidence="1 2">UH-Slu-Lm8-n1</strain>
    </source>
</reference>
<keyword evidence="2" id="KW-1185">Reference proteome</keyword>